<organism evidence="2 3">
    <name type="scientific">Marivirga aurantiaca</name>
    <dbReference type="NCBI Taxonomy" id="2802615"/>
    <lineage>
        <taxon>Bacteria</taxon>
        <taxon>Pseudomonadati</taxon>
        <taxon>Bacteroidota</taxon>
        <taxon>Cytophagia</taxon>
        <taxon>Cytophagales</taxon>
        <taxon>Marivirgaceae</taxon>
        <taxon>Marivirga</taxon>
    </lineage>
</organism>
<dbReference type="Pfam" id="PF14060">
    <property type="entry name" value="DUF4252"/>
    <property type="match status" value="1"/>
</dbReference>
<protein>
    <submittedName>
        <fullName evidence="2">DUF4252 domain-containing protein</fullName>
    </submittedName>
</protein>
<dbReference type="EMBL" id="JAEQBW010000006">
    <property type="protein sequence ID" value="MBK6266012.1"/>
    <property type="molecule type" value="Genomic_DNA"/>
</dbReference>
<dbReference type="AlphaFoldDB" id="A0A934X013"/>
<evidence type="ECO:0000256" key="1">
    <source>
        <dbReference type="SAM" id="SignalP"/>
    </source>
</evidence>
<gene>
    <name evidence="2" type="ORF">JKA74_13295</name>
</gene>
<reference evidence="2" key="1">
    <citation type="submission" date="2021-01" db="EMBL/GenBank/DDBJ databases">
        <title>Marivirga aurantiaca sp. nov., isolated from intertidal surface sediments.</title>
        <authorList>
            <person name="Zhang M."/>
        </authorList>
    </citation>
    <scope>NUCLEOTIDE SEQUENCE</scope>
    <source>
        <strain evidence="2">S37H4</strain>
    </source>
</reference>
<evidence type="ECO:0000313" key="3">
    <source>
        <dbReference type="Proteomes" id="UP000611723"/>
    </source>
</evidence>
<keyword evidence="3" id="KW-1185">Reference proteome</keyword>
<accession>A0A934X013</accession>
<name>A0A934X013_9BACT</name>
<proteinExistence type="predicted"/>
<feature type="chain" id="PRO_5037945988" evidence="1">
    <location>
        <begin position="20"/>
        <end position="174"/>
    </location>
</feature>
<dbReference type="InterPro" id="IPR025348">
    <property type="entry name" value="DUF4252"/>
</dbReference>
<feature type="signal peptide" evidence="1">
    <location>
        <begin position="1"/>
        <end position="19"/>
    </location>
</feature>
<keyword evidence="1" id="KW-0732">Signal</keyword>
<sequence length="174" mass="19607">MKKITLILALFLTGSIAWAQNAEFIKFYNKYSSNPEFTIVSVNERMIALFSNFEMEGEEEKAVMEAVSKLKGIKLIANQKTTQGKKLFLEAQTSFNKDYDELMTVRDGDSDMRFMIKEKDGIINELVMLVGSDSSFVAASLFGNIDLKQMSKMAKGLNISGMENLEQLENVDDN</sequence>
<comment type="caution">
    <text evidence="2">The sequence shown here is derived from an EMBL/GenBank/DDBJ whole genome shotgun (WGS) entry which is preliminary data.</text>
</comment>
<evidence type="ECO:0000313" key="2">
    <source>
        <dbReference type="EMBL" id="MBK6266012.1"/>
    </source>
</evidence>
<dbReference type="RefSeq" id="WP_201431696.1">
    <property type="nucleotide sequence ID" value="NZ_JAEQBW010000006.1"/>
</dbReference>
<dbReference type="Proteomes" id="UP000611723">
    <property type="component" value="Unassembled WGS sequence"/>
</dbReference>